<feature type="compositionally biased region" description="Basic and acidic residues" evidence="1">
    <location>
        <begin position="70"/>
        <end position="85"/>
    </location>
</feature>
<comment type="caution">
    <text evidence="2">The sequence shown here is derived from an EMBL/GenBank/DDBJ whole genome shotgun (WGS) entry which is preliminary data.</text>
</comment>
<accession>X6M0I8</accession>
<feature type="region of interest" description="Disordered" evidence="1">
    <location>
        <begin position="1"/>
        <end position="85"/>
    </location>
</feature>
<reference evidence="2 3" key="1">
    <citation type="journal article" date="2013" name="Curr. Biol.">
        <title>The Genome of the Foraminiferan Reticulomyxa filosa.</title>
        <authorList>
            <person name="Glockner G."/>
            <person name="Hulsmann N."/>
            <person name="Schleicher M."/>
            <person name="Noegel A.A."/>
            <person name="Eichinger L."/>
            <person name="Gallinger C."/>
            <person name="Pawlowski J."/>
            <person name="Sierra R."/>
            <person name="Euteneuer U."/>
            <person name="Pillet L."/>
            <person name="Moustafa A."/>
            <person name="Platzer M."/>
            <person name="Groth M."/>
            <person name="Szafranski K."/>
            <person name="Schliwa M."/>
        </authorList>
    </citation>
    <scope>NUCLEOTIDE SEQUENCE [LARGE SCALE GENOMIC DNA]</scope>
</reference>
<feature type="compositionally biased region" description="Polar residues" evidence="1">
    <location>
        <begin position="37"/>
        <end position="52"/>
    </location>
</feature>
<dbReference type="EMBL" id="ASPP01026691">
    <property type="protein sequence ID" value="ETO06907.1"/>
    <property type="molecule type" value="Genomic_DNA"/>
</dbReference>
<evidence type="ECO:0000256" key="1">
    <source>
        <dbReference type="SAM" id="MobiDB-lite"/>
    </source>
</evidence>
<evidence type="ECO:0000313" key="2">
    <source>
        <dbReference type="EMBL" id="ETO06907.1"/>
    </source>
</evidence>
<keyword evidence="3" id="KW-1185">Reference proteome</keyword>
<feature type="compositionally biased region" description="Polar residues" evidence="1">
    <location>
        <begin position="185"/>
        <end position="205"/>
    </location>
</feature>
<feature type="compositionally biased region" description="Polar residues" evidence="1">
    <location>
        <begin position="229"/>
        <end position="239"/>
    </location>
</feature>
<evidence type="ECO:0000313" key="3">
    <source>
        <dbReference type="Proteomes" id="UP000023152"/>
    </source>
</evidence>
<feature type="compositionally biased region" description="Basic and acidic residues" evidence="1">
    <location>
        <begin position="8"/>
        <end position="34"/>
    </location>
</feature>
<sequence>MAEASEQLTHEKSQQHIQKQDSAENMPLDDRNLPRPENNQNNTLTDNDSQWSLEDGYESGSAVDDSADDISEKENKEKSEHSLSIRNTEGHGLKCLIKKLSSLEKEVYSLEKRSSPIRHSFSKNSVAETLRNSNLNPHSNSNDSHNCQGMEPDKGDVCDRVWCADHSDARQDTVRQRNKVAKAMSSASNSFDNKTGKSRSNADSGKNTDGDIKPSTPNQECNGKDNRNAKSNAIANKSGNDMLHAQNKSANSVRNESETNNNNNNNNNDTNAYVMDQQASTYNMQEILNTINLRIERCYQEMQVEHSKNEESRNKLLDTLQVQNKQILLLVQQVQTQQNEIMTLHSIVKELKQCQSTCNQNHVLATGDNKHNPQSFDPQTPLTTAGQTQMRTCASISKKLTIDETLSVNSTTNSDLFVQWGAGGGTLIDRIRQVLMVTWNCHQDQEKYSHDNFCRQKKATPPLIQVN</sequence>
<name>X6M0I8_RETFI</name>
<feature type="region of interest" description="Disordered" evidence="1">
    <location>
        <begin position="172"/>
        <end position="271"/>
    </location>
</feature>
<dbReference type="Proteomes" id="UP000023152">
    <property type="component" value="Unassembled WGS sequence"/>
</dbReference>
<organism evidence="2 3">
    <name type="scientific">Reticulomyxa filosa</name>
    <dbReference type="NCBI Taxonomy" id="46433"/>
    <lineage>
        <taxon>Eukaryota</taxon>
        <taxon>Sar</taxon>
        <taxon>Rhizaria</taxon>
        <taxon>Retaria</taxon>
        <taxon>Foraminifera</taxon>
        <taxon>Monothalamids</taxon>
        <taxon>Reticulomyxidae</taxon>
        <taxon>Reticulomyxa</taxon>
    </lineage>
</organism>
<gene>
    <name evidence="2" type="ORF">RFI_30486</name>
</gene>
<protein>
    <submittedName>
        <fullName evidence="2">SNF2-related domain-containing protein</fullName>
    </submittedName>
</protein>
<proteinExistence type="predicted"/>
<dbReference type="AlphaFoldDB" id="X6M0I8"/>